<dbReference type="Pfam" id="PF00435">
    <property type="entry name" value="Spectrin"/>
    <property type="match status" value="3"/>
</dbReference>
<dbReference type="RefSeq" id="XP_040034905.1">
    <property type="nucleotide sequence ID" value="XM_040178971.1"/>
</dbReference>
<evidence type="ECO:0000256" key="3">
    <source>
        <dbReference type="ARBA" id="ARBA00022737"/>
    </source>
</evidence>
<feature type="compositionally biased region" description="Low complexity" evidence="6">
    <location>
        <begin position="2297"/>
        <end position="2315"/>
    </location>
</feature>
<evidence type="ECO:0000259" key="7">
    <source>
        <dbReference type="PROSITE" id="PS50003"/>
    </source>
</evidence>
<evidence type="ECO:0000313" key="8">
    <source>
        <dbReference type="Ensembl" id="ENSGACP00000029073.1"/>
    </source>
</evidence>
<dbReference type="InterPro" id="IPR001605">
    <property type="entry name" value="PH_dom-spectrin-type"/>
</dbReference>
<feature type="compositionally biased region" description="Basic and acidic residues" evidence="6">
    <location>
        <begin position="1864"/>
        <end position="1873"/>
    </location>
</feature>
<dbReference type="CDD" id="cd10571">
    <property type="entry name" value="PH_beta_spectrin"/>
    <property type="match status" value="1"/>
</dbReference>
<dbReference type="Ensembl" id="ENSGACT00000064616.1">
    <property type="protein sequence ID" value="ENSGACP00000029073.1"/>
    <property type="gene ID" value="ENSGACG00000027498.1"/>
</dbReference>
<dbReference type="SMART" id="SM00150">
    <property type="entry name" value="SPEC"/>
    <property type="match status" value="6"/>
</dbReference>
<feature type="compositionally biased region" description="Polar residues" evidence="6">
    <location>
        <begin position="175"/>
        <end position="184"/>
    </location>
</feature>
<feature type="compositionally biased region" description="Polar residues" evidence="6">
    <location>
        <begin position="1904"/>
        <end position="1920"/>
    </location>
</feature>
<feature type="domain" description="PH" evidence="7">
    <location>
        <begin position="2090"/>
        <end position="2192"/>
    </location>
</feature>
<feature type="region of interest" description="Disordered" evidence="6">
    <location>
        <begin position="529"/>
        <end position="570"/>
    </location>
</feature>
<feature type="compositionally biased region" description="Polar residues" evidence="6">
    <location>
        <begin position="1267"/>
        <end position="1280"/>
    </location>
</feature>
<feature type="region of interest" description="Disordered" evidence="6">
    <location>
        <begin position="1439"/>
        <end position="1465"/>
    </location>
</feature>
<dbReference type="PANTHER" id="PTHR11915">
    <property type="entry name" value="SPECTRIN/FILAMIN RELATED CYTOSKELETAL PROTEIN"/>
    <property type="match status" value="1"/>
</dbReference>
<dbReference type="Gene3D" id="2.30.29.30">
    <property type="entry name" value="Pleckstrin-homology domain (PH domain)/Phosphotyrosine-binding domain (PTB)"/>
    <property type="match status" value="1"/>
</dbReference>
<dbReference type="SUPFAM" id="SSF46966">
    <property type="entry name" value="Spectrin repeat"/>
    <property type="match status" value="4"/>
</dbReference>
<evidence type="ECO:0000313" key="9">
    <source>
        <dbReference type="Proteomes" id="UP000007635"/>
    </source>
</evidence>
<evidence type="ECO:0000256" key="1">
    <source>
        <dbReference type="ARBA" id="ARBA00006826"/>
    </source>
</evidence>
<dbReference type="GO" id="GO:0005543">
    <property type="term" value="F:phospholipid binding"/>
    <property type="evidence" value="ECO:0007669"/>
    <property type="project" value="InterPro"/>
</dbReference>
<feature type="compositionally biased region" description="Basic and acidic residues" evidence="6">
    <location>
        <begin position="200"/>
        <end position="212"/>
    </location>
</feature>
<dbReference type="InterPro" id="IPR018159">
    <property type="entry name" value="Spectrin/alpha-actinin"/>
</dbReference>
<feature type="compositionally biased region" description="Basic residues" evidence="6">
    <location>
        <begin position="1452"/>
        <end position="1465"/>
    </location>
</feature>
<feature type="region of interest" description="Disordered" evidence="6">
    <location>
        <begin position="2261"/>
        <end position="2334"/>
    </location>
</feature>
<name>A0AAQ4NRW9_GASAC</name>
<feature type="region of interest" description="Disordered" evidence="6">
    <location>
        <begin position="2055"/>
        <end position="2084"/>
    </location>
</feature>
<dbReference type="GeneID" id="120820807"/>
<feature type="compositionally biased region" description="Pro residues" evidence="6">
    <location>
        <begin position="1748"/>
        <end position="1776"/>
    </location>
</feature>
<dbReference type="CDD" id="cd00176">
    <property type="entry name" value="SPEC"/>
    <property type="match status" value="3"/>
</dbReference>
<accession>A0AAQ4NRW9</accession>
<feature type="coiled-coil region" evidence="5">
    <location>
        <begin position="1012"/>
        <end position="1046"/>
    </location>
</feature>
<feature type="compositionally biased region" description="Polar residues" evidence="6">
    <location>
        <begin position="607"/>
        <end position="622"/>
    </location>
</feature>
<feature type="region of interest" description="Disordered" evidence="6">
    <location>
        <begin position="1237"/>
        <end position="1281"/>
    </location>
</feature>
<dbReference type="Gene3D" id="1.20.58.60">
    <property type="match status" value="4"/>
</dbReference>
<dbReference type="GeneTree" id="ENSGT00530000069620"/>
<feature type="region of interest" description="Disordered" evidence="6">
    <location>
        <begin position="605"/>
        <end position="635"/>
    </location>
</feature>
<comment type="similarity">
    <text evidence="1">Belongs to the spectrin family.</text>
</comment>
<evidence type="ECO:0000256" key="6">
    <source>
        <dbReference type="SAM" id="MobiDB-lite"/>
    </source>
</evidence>
<keyword evidence="4" id="KW-0009">Actin-binding</keyword>
<protein>
    <recommendedName>
        <fullName evidence="7">PH domain-containing protein</fullName>
    </recommendedName>
</protein>
<dbReference type="InterPro" id="IPR011993">
    <property type="entry name" value="PH-like_dom_sf"/>
</dbReference>
<dbReference type="SUPFAM" id="SSF50729">
    <property type="entry name" value="PH domain-like"/>
    <property type="match status" value="1"/>
</dbReference>
<organism evidence="8 9">
    <name type="scientific">Gasterosteus aculeatus aculeatus</name>
    <name type="common">three-spined stickleback</name>
    <dbReference type="NCBI Taxonomy" id="481459"/>
    <lineage>
        <taxon>Eukaryota</taxon>
        <taxon>Metazoa</taxon>
        <taxon>Chordata</taxon>
        <taxon>Craniata</taxon>
        <taxon>Vertebrata</taxon>
        <taxon>Euteleostomi</taxon>
        <taxon>Actinopterygii</taxon>
        <taxon>Neopterygii</taxon>
        <taxon>Teleostei</taxon>
        <taxon>Neoteleostei</taxon>
        <taxon>Acanthomorphata</taxon>
        <taxon>Eupercaria</taxon>
        <taxon>Perciformes</taxon>
        <taxon>Cottioidei</taxon>
        <taxon>Gasterosteales</taxon>
        <taxon>Gasterosteidae</taxon>
        <taxon>Gasterosteus</taxon>
    </lineage>
</organism>
<feature type="region of interest" description="Disordered" evidence="6">
    <location>
        <begin position="166"/>
        <end position="226"/>
    </location>
</feature>
<feature type="compositionally biased region" description="Low complexity" evidence="6">
    <location>
        <begin position="215"/>
        <end position="224"/>
    </location>
</feature>
<sequence length="2419" mass="267443">MSESIVRKVQPFTIGTRLSVPAVPKCQEFTQSYLQSQQSLDNCPLQHNLNSLYLSRPQVCARGPCLASPAAKQVAPAKHNQEDMAAEDDLNRNVASPSPVSRSIKKITISGSKDISQDKVLQLSVPGSTSENNNNNNNVTRTSEAHLPRIVGLSCENKPSSHFKVLLRRDRSDDLQSSGGQTSLRLRAEKPDQQISVPEAQRKEPQRGESHAHAHNGASAAVASQSDSFTQRNSLFNKEALQAEAWIKGKMQDLKDGCNIQRCPLQDWEEASRTLQRDVKDFENILIQLNQMGEQLICKLNPTSDLVKKQLSQLRDQWQTLKQTASNQTRALGGAKNLQEFNKKVEKLEAWIKKKQEEEQSLGNVLGRNVDKMQLTRRILDLKQEEQLYRNLHEEINHLALKLEKQGKTDVKNISSKRKNINKMWLKVQSHLKNHHENLQLALEVSSFYQQADNTLFAINNMWKSISASKDLDGFGDREIRDIASQIMVLDVSVSQVSNLHPALAAGVTQKQSEVKDCWALLQKAFRRDSRPSVPPTTSVAPTDGPTLPPSGSAFTREDADPLTPAREPRCNVGTETQRIMGKEVKEEQNRLKGCVSTVKCGIGRRAQSQEQPTTNRTSTPTGDGPACVNDVIGGHQWKGESSRKLGAEPRLAAAAPRGHPQLHTQLQKFTVSADKTLSWLKDNVSMATQVCSIASFEGLEAARKCQHALEQEILTNGARIEVVKREGHGLVRAQHAGSAKIQEFLGQLEVLWEELRRRHRRNAAFLQASEELGFRVVKVLQALGSLEAWLESVELSMKESALAGDPETMSMAERESCLLEKEVAARRPELSTLRQEVERLQTHSHPHTRGLPARVEELERKYHRVQSALTQQNSELQDTRMLTEFLERVELEESQDLTGRRYSLGQPLHSEISSAPSSLGLCSSSGGEPLIESMGDPVEELREAVEMLNDTVRERGRSQSHDQAVQELLSKRASLAVHVEECLCRSKELGLDILEKETELAVQCEPDRCGLEALQEKQDHLEIDYEVIREEVQEMENQTSRLEQLCPERVHTLGPKIQAMLGGWTELGKSATENRSRLREFMQLQDFFRSYLAMISWTEDTRSSIFSDTALHLGREGQRPLAAELDTQIEQKFEEFDELADAGRHLLDKEHHLTQMVRERMEELRSMLGWISVHWRAQKQQWLHKKSQQEPPQDNIYSEATAWTPLAETLSPELEAHQPLPSRFVVANYDALKAAADGQPSSLASRRAEQPEEKPLDDGYEVMSGIGQQDAHTPSSKSPKSAIVVLKEPSSPALGGTVNLILSFGGQADSQAQALDPPRAMTDEVTEEDPEPQGVHRPTVPQSSACKSFWRRCQGLLENTFGSLKRKRTIYRQSANEVSTYLHVKDSSLAAVPVYESITFPRQKSRSAASASPAFSAASSSPPPSPLQLANVTFRHPAGSGGSSLFSSLKRMGKKRKRKRDARRHTIQKIMGVEERPGGRPRYDCEAITYDTRTWPLKEARRKKSSQESGEAVEALAYMKNPLLTDIDTECAGEYSIIPYAVSEGTTTTHARSHCRVLSLGSVLSIDLPKDMTLIPSIQDIITIAPPECKIGAGTDPDPHSQRHTALSSFKQSRPTPARGSAELSFPAAVKDPPDVEKIPRTQPPGSSEGVEDHRVPRNGLSKTQSGPRRCAEQAPDKTASGVRTSTAERDANSQHSHCPIYVNHAGNTAAQSHVCPSVHTLIRDLNGHPYHKHPRPRIVRDESPGPQSPGPQSPGPQSPGPQSPRPQSPGPQSPRPQGLSQASHMVVSLKSTVSVRQDSVDSGISTSSSIKLCNEAPCADKPQPKGVVGRLMSFQVAGLDCAAAREDPLPTAAAPPAEPEAEPVRLDRQQFEEEEEELEDIWNRTTNSRRSVCSDIMYQPNHGPSDQSGEPVSRSASPETPAERYRNLVTASAPNLPVAEFKLQSLLGYDKEQRPKGRLPPLATGDRRSWAAFPNTEPAGKNAVSVNETASDPVKLPDVGDNPRYIYQYREEEEEEATVGEEVEEHAGSLKEQSMSLLSVHMSLDGVCGQRKASQSLDDMEKQEGSLATRGRPINLSGKPEPQSMEATLERKQKLQLGGKKAASRGWNSYHAVLYRHTLCFYQDRKEILRSSACGLPLNLAGAECSPAPEYTKKPNCFRLRLRDGSEYLLNASSRFMLKKWMMKIQASTGLIETPCSSVPADQDLPVSTKPSLCSTCHGTKCQCSCRRDVTCTFPRREPPGGTPHAKETLVLTREFSHMPQARLRSVDERSTVSSSAAGRRDDDDEDSLTVTHRPSGASSDATSSSSSPPVSSSEDRLSNKRRSHSFTSATFQRIKPTLHTVGGGGPERGSNYCVTLVVGDKSSGGAPVSESPGPPLLAAAGWRQDACEDSALRSYTSLPRPRTKSVFKKFFGKRDT</sequence>
<dbReference type="SMART" id="SM00233">
    <property type="entry name" value="PH"/>
    <property type="match status" value="1"/>
</dbReference>
<dbReference type="PRINTS" id="PR00683">
    <property type="entry name" value="SPECTRINPH"/>
</dbReference>
<dbReference type="FunFam" id="2.30.29.30:FF:000024">
    <property type="entry name" value="Spectrin beta chain"/>
    <property type="match status" value="1"/>
</dbReference>
<dbReference type="PROSITE" id="PS50003">
    <property type="entry name" value="PH_DOMAIN"/>
    <property type="match status" value="1"/>
</dbReference>
<reference evidence="8" key="2">
    <citation type="submission" date="2025-08" db="UniProtKB">
        <authorList>
            <consortium name="Ensembl"/>
        </authorList>
    </citation>
    <scope>IDENTIFICATION</scope>
</reference>
<dbReference type="Pfam" id="PF00169">
    <property type="entry name" value="PH"/>
    <property type="match status" value="1"/>
</dbReference>
<dbReference type="Proteomes" id="UP000007635">
    <property type="component" value="Chromosome VI"/>
</dbReference>
<dbReference type="GO" id="GO:0051693">
    <property type="term" value="P:actin filament capping"/>
    <property type="evidence" value="ECO:0007669"/>
    <property type="project" value="UniProtKB-KW"/>
</dbReference>
<feature type="region of interest" description="Disordered" evidence="6">
    <location>
        <begin position="1728"/>
        <end position="1786"/>
    </location>
</feature>
<feature type="compositionally biased region" description="Basic and acidic residues" evidence="6">
    <location>
        <begin position="1247"/>
        <end position="1258"/>
    </location>
</feature>
<dbReference type="InterPro" id="IPR002017">
    <property type="entry name" value="Spectrin_repeat"/>
</dbReference>
<reference evidence="8 9" key="1">
    <citation type="journal article" date="2021" name="G3 (Bethesda)">
        <title>Improved contiguity of the threespine stickleback genome using long-read sequencing.</title>
        <authorList>
            <person name="Nath S."/>
            <person name="Shaw D.E."/>
            <person name="White M.A."/>
        </authorList>
    </citation>
    <scope>NUCLEOTIDE SEQUENCE [LARGE SCALE GENOMIC DNA]</scope>
    <source>
        <strain evidence="8 9">Lake Benthic</strain>
    </source>
</reference>
<evidence type="ECO:0000256" key="5">
    <source>
        <dbReference type="SAM" id="Coils"/>
    </source>
</evidence>
<reference evidence="8" key="3">
    <citation type="submission" date="2025-09" db="UniProtKB">
        <authorList>
            <consortium name="Ensembl"/>
        </authorList>
    </citation>
    <scope>IDENTIFICATION</scope>
</reference>
<keyword evidence="5" id="KW-0175">Coiled coil</keyword>
<dbReference type="InterPro" id="IPR001849">
    <property type="entry name" value="PH_domain"/>
</dbReference>
<feature type="region of interest" description="Disordered" evidence="6">
    <location>
        <begin position="124"/>
        <end position="145"/>
    </location>
</feature>
<evidence type="ECO:0000256" key="4">
    <source>
        <dbReference type="ARBA" id="ARBA00023203"/>
    </source>
</evidence>
<feature type="region of interest" description="Disordered" evidence="6">
    <location>
        <begin position="72"/>
        <end position="102"/>
    </location>
</feature>
<keyword evidence="3" id="KW-0677">Repeat</keyword>
<dbReference type="KEGG" id="gat:120820807"/>
<feature type="region of interest" description="Disordered" evidence="6">
    <location>
        <begin position="1590"/>
        <end position="1696"/>
    </location>
</feature>
<feature type="compositionally biased region" description="Polar residues" evidence="6">
    <location>
        <begin position="1605"/>
        <end position="1616"/>
    </location>
</feature>
<keyword evidence="9" id="KW-1185">Reference proteome</keyword>
<proteinExistence type="inferred from homology"/>
<keyword evidence="2" id="KW-0117">Actin capping</keyword>
<evidence type="ECO:0000256" key="2">
    <source>
        <dbReference type="ARBA" id="ARBA00022467"/>
    </source>
</evidence>
<dbReference type="GO" id="GO:0003779">
    <property type="term" value="F:actin binding"/>
    <property type="evidence" value="ECO:0007669"/>
    <property type="project" value="UniProtKB-KW"/>
</dbReference>
<feature type="region of interest" description="Disordered" evidence="6">
    <location>
        <begin position="1849"/>
        <end position="1924"/>
    </location>
</feature>